<dbReference type="GO" id="GO:0016829">
    <property type="term" value="F:lyase activity"/>
    <property type="evidence" value="ECO:0007669"/>
    <property type="project" value="UniProtKB-KW"/>
</dbReference>
<dbReference type="PANTHER" id="PTHR11941:SF54">
    <property type="entry name" value="ENOYL-COA HYDRATASE, MITOCHONDRIAL"/>
    <property type="match status" value="1"/>
</dbReference>
<evidence type="ECO:0008006" key="3">
    <source>
        <dbReference type="Google" id="ProtNLM"/>
    </source>
</evidence>
<proteinExistence type="predicted"/>
<dbReference type="PANTHER" id="PTHR11941">
    <property type="entry name" value="ENOYL-COA HYDRATASE-RELATED"/>
    <property type="match status" value="1"/>
</dbReference>
<dbReference type="AlphaFoldDB" id="A0A382P7D8"/>
<organism evidence="2">
    <name type="scientific">marine metagenome</name>
    <dbReference type="NCBI Taxonomy" id="408172"/>
    <lineage>
        <taxon>unclassified sequences</taxon>
        <taxon>metagenomes</taxon>
        <taxon>ecological metagenomes</taxon>
    </lineage>
</organism>
<gene>
    <name evidence="2" type="ORF">METZ01_LOCUS321389</name>
</gene>
<dbReference type="InterPro" id="IPR014748">
    <property type="entry name" value="Enoyl-CoA_hydra_C"/>
</dbReference>
<protein>
    <recommendedName>
        <fullName evidence="3">Enoyl-CoA hydratase</fullName>
    </recommendedName>
</protein>
<dbReference type="Pfam" id="PF00378">
    <property type="entry name" value="ECH_1"/>
    <property type="match status" value="1"/>
</dbReference>
<dbReference type="SUPFAM" id="SSF52096">
    <property type="entry name" value="ClpP/crotonase"/>
    <property type="match status" value="1"/>
</dbReference>
<name>A0A382P7D8_9ZZZZ</name>
<keyword evidence="1" id="KW-0456">Lyase</keyword>
<evidence type="ECO:0000256" key="1">
    <source>
        <dbReference type="ARBA" id="ARBA00023239"/>
    </source>
</evidence>
<reference evidence="2" key="1">
    <citation type="submission" date="2018-05" db="EMBL/GenBank/DDBJ databases">
        <authorList>
            <person name="Lanie J.A."/>
            <person name="Ng W.-L."/>
            <person name="Kazmierczak K.M."/>
            <person name="Andrzejewski T.M."/>
            <person name="Davidsen T.M."/>
            <person name="Wayne K.J."/>
            <person name="Tettelin H."/>
            <person name="Glass J.I."/>
            <person name="Rusch D."/>
            <person name="Podicherti R."/>
            <person name="Tsui H.-C.T."/>
            <person name="Winkler M.E."/>
        </authorList>
    </citation>
    <scope>NUCLEOTIDE SEQUENCE</scope>
</reference>
<dbReference type="EMBL" id="UINC01104971">
    <property type="protein sequence ID" value="SVC68535.1"/>
    <property type="molecule type" value="Genomic_DNA"/>
</dbReference>
<accession>A0A382P7D8</accession>
<dbReference type="Gene3D" id="3.90.226.10">
    <property type="entry name" value="2-enoyl-CoA Hydratase, Chain A, domain 1"/>
    <property type="match status" value="1"/>
</dbReference>
<dbReference type="GO" id="GO:0006635">
    <property type="term" value="P:fatty acid beta-oxidation"/>
    <property type="evidence" value="ECO:0007669"/>
    <property type="project" value="TreeGrafter"/>
</dbReference>
<dbReference type="CDD" id="cd06558">
    <property type="entry name" value="crotonase-like"/>
    <property type="match status" value="1"/>
</dbReference>
<evidence type="ECO:0000313" key="2">
    <source>
        <dbReference type="EMBL" id="SVC68535.1"/>
    </source>
</evidence>
<dbReference type="InterPro" id="IPR001753">
    <property type="entry name" value="Enoyl-CoA_hydra/iso"/>
</dbReference>
<dbReference type="Gene3D" id="1.10.12.10">
    <property type="entry name" value="Lyase 2-enoyl-coa Hydratase, Chain A, domain 2"/>
    <property type="match status" value="1"/>
</dbReference>
<sequence>MSYETLVVERDGRVATLTMNRPDSMNAFDSRMRAELPQAWEELAEDESVWVVVLTGAGDRAFSAGMDLREKLDPGSLKKEGRTQITSIDCTVGKPVVAAVNGVCAGGGLAFVADSDIVICSDNAYFTDARTGAGQVSIHGTLRLARKIPLEAVLRMVMLGRAEKVGAERARAIGLVSEITTADGLLTRAKEIAAAIAENSPGAVFTTRHAIWESLNYGLDGALEMGWQAVTDFAHSSGDAAEGARAFVEKRKPKWEYAAPPGRGKG</sequence>
<dbReference type="InterPro" id="IPR029045">
    <property type="entry name" value="ClpP/crotonase-like_dom_sf"/>
</dbReference>